<dbReference type="OrthoDB" id="6073575at2"/>
<evidence type="ECO:0000259" key="1">
    <source>
        <dbReference type="Pfam" id="PF05170"/>
    </source>
</evidence>
<feature type="domain" description="AsmA" evidence="1">
    <location>
        <begin position="4"/>
        <end position="169"/>
    </location>
</feature>
<dbReference type="AlphaFoldDB" id="A0A1H2F1J4"/>
<dbReference type="Proteomes" id="UP000243924">
    <property type="component" value="Chromosome I"/>
</dbReference>
<dbReference type="GO" id="GO:0090313">
    <property type="term" value="P:regulation of protein targeting to membrane"/>
    <property type="evidence" value="ECO:0007669"/>
    <property type="project" value="TreeGrafter"/>
</dbReference>
<gene>
    <name evidence="2" type="ORF">SAMN05216210_1217</name>
</gene>
<dbReference type="Pfam" id="PF05170">
    <property type="entry name" value="AsmA"/>
    <property type="match status" value="2"/>
</dbReference>
<dbReference type="EMBL" id="LT629787">
    <property type="protein sequence ID" value="SDU01266.1"/>
    <property type="molecule type" value="Genomic_DNA"/>
</dbReference>
<organism evidence="2 3">
    <name type="scientific">Halopseudomonas salegens</name>
    <dbReference type="NCBI Taxonomy" id="1434072"/>
    <lineage>
        <taxon>Bacteria</taxon>
        <taxon>Pseudomonadati</taxon>
        <taxon>Pseudomonadota</taxon>
        <taxon>Gammaproteobacteria</taxon>
        <taxon>Pseudomonadales</taxon>
        <taxon>Pseudomonadaceae</taxon>
        <taxon>Halopseudomonas</taxon>
    </lineage>
</organism>
<dbReference type="PANTHER" id="PTHR30441">
    <property type="entry name" value="DUF748 DOMAIN-CONTAINING PROTEIN"/>
    <property type="match status" value="1"/>
</dbReference>
<evidence type="ECO:0000313" key="3">
    <source>
        <dbReference type="Proteomes" id="UP000243924"/>
    </source>
</evidence>
<dbReference type="PANTHER" id="PTHR30441:SF8">
    <property type="entry name" value="DUF748 DOMAIN-CONTAINING PROTEIN"/>
    <property type="match status" value="1"/>
</dbReference>
<proteinExistence type="predicted"/>
<sequence>MKKLIVLAGILLVVLLAGIGLAMSLVDREAMTAQLQDELGSALGLEIDFAKPLHVSVWPAPQIQVNDVSVHQQDERVASARQAIVRFDWWPLLWGDVQPQAVLIDGLELRIERIEQGAFSPAWTGSREGDETPSLRLPPISLSDADLRYIDQPSERQWLLQGCDLEVEELQHSGGSRDEWLASLAVQGMAHCERVEEDRLLVTDVRLEVTGRAGELVFESLEGSAFAGELNGRLDLDLNHQPLQYSLNAGLDDFSLNEFVTLMQDGQQASGRMTLSVELTGEGRDWLQWRQSARGELLLQADDVVLHGVDLDAELDDYIATQRFNLIDVGAVFLAGPVGLAASRGYSFTGLLQSSGERTPIDAMASDWSIADGQARARDVALRTEKSRLAVTGALDFIDYRFADLRVAVIDVDGCAIVEQRINGSFDDPDLSRPNVLVTAMGPILDLMERGLQALDAEADCEVVYSGRIDHP</sequence>
<dbReference type="STRING" id="1434072.SAMN05216210_1217"/>
<dbReference type="InterPro" id="IPR052894">
    <property type="entry name" value="AsmA-related"/>
</dbReference>
<keyword evidence="3" id="KW-1185">Reference proteome</keyword>
<name>A0A1H2F1J4_9GAMM</name>
<dbReference type="RefSeq" id="WP_092385124.1">
    <property type="nucleotide sequence ID" value="NZ_LT629787.1"/>
</dbReference>
<evidence type="ECO:0000313" key="2">
    <source>
        <dbReference type="EMBL" id="SDU01266.1"/>
    </source>
</evidence>
<dbReference type="GO" id="GO:0005886">
    <property type="term" value="C:plasma membrane"/>
    <property type="evidence" value="ECO:0007669"/>
    <property type="project" value="TreeGrafter"/>
</dbReference>
<accession>A0A1H2F1J4</accession>
<reference evidence="3" key="1">
    <citation type="submission" date="2016-10" db="EMBL/GenBank/DDBJ databases">
        <authorList>
            <person name="Varghese N."/>
            <person name="Submissions S."/>
        </authorList>
    </citation>
    <scope>NUCLEOTIDE SEQUENCE [LARGE SCALE GENOMIC DNA]</scope>
    <source>
        <strain evidence="3">CECT 8338</strain>
    </source>
</reference>
<feature type="domain" description="AsmA" evidence="1">
    <location>
        <begin position="190"/>
        <end position="379"/>
    </location>
</feature>
<dbReference type="InterPro" id="IPR007844">
    <property type="entry name" value="AsmA"/>
</dbReference>
<protein>
    <submittedName>
        <fullName evidence="2">AsmA protein</fullName>
    </submittedName>
</protein>